<dbReference type="Gene3D" id="3.40.1110.10">
    <property type="entry name" value="Calcium-transporting ATPase, cytoplasmic domain N"/>
    <property type="match status" value="1"/>
</dbReference>
<dbReference type="InterPro" id="IPR001757">
    <property type="entry name" value="P_typ_ATPase"/>
</dbReference>
<evidence type="ECO:0000256" key="1">
    <source>
        <dbReference type="ARBA" id="ARBA00004651"/>
    </source>
</evidence>
<keyword evidence="5" id="KW-0597">Phosphoprotein</keyword>
<proteinExistence type="inferred from homology"/>
<evidence type="ECO:0000313" key="18">
    <source>
        <dbReference type="Proteomes" id="UP000077748"/>
    </source>
</evidence>
<dbReference type="EMBL" id="CP015878">
    <property type="protein sequence ID" value="ANI14820.1"/>
    <property type="molecule type" value="Genomic_DNA"/>
</dbReference>
<dbReference type="Pfam" id="PF00122">
    <property type="entry name" value="E1-E2_ATPase"/>
    <property type="match status" value="1"/>
</dbReference>
<gene>
    <name evidence="17" type="ORF">A9C11_12840</name>
</gene>
<evidence type="ECO:0000256" key="10">
    <source>
        <dbReference type="ARBA" id="ARBA00022842"/>
    </source>
</evidence>
<comment type="subcellular location">
    <subcellularLocation>
        <location evidence="1">Cell membrane</location>
        <topology evidence="1">Multi-pass membrane protein</topology>
    </subcellularLocation>
</comment>
<keyword evidence="13" id="KW-0406">Ion transport</keyword>
<dbReference type="InterPro" id="IPR036163">
    <property type="entry name" value="HMA_dom_sf"/>
</dbReference>
<feature type="transmembrane region" description="Helical" evidence="15">
    <location>
        <begin position="754"/>
        <end position="770"/>
    </location>
</feature>
<dbReference type="InterPro" id="IPR059000">
    <property type="entry name" value="ATPase_P-type_domA"/>
</dbReference>
<keyword evidence="10" id="KW-0460">Magnesium</keyword>
<keyword evidence="4 15" id="KW-1003">Cell membrane</keyword>
<evidence type="ECO:0000256" key="14">
    <source>
        <dbReference type="ARBA" id="ARBA00023136"/>
    </source>
</evidence>
<keyword evidence="3" id="KW-0813">Transport</keyword>
<evidence type="ECO:0000256" key="6">
    <source>
        <dbReference type="ARBA" id="ARBA00022692"/>
    </source>
</evidence>
<evidence type="ECO:0000256" key="12">
    <source>
        <dbReference type="ARBA" id="ARBA00022989"/>
    </source>
</evidence>
<dbReference type="InterPro" id="IPR006121">
    <property type="entry name" value="HMA_dom"/>
</dbReference>
<evidence type="ECO:0000313" key="17">
    <source>
        <dbReference type="EMBL" id="ANI14820.1"/>
    </source>
</evidence>
<dbReference type="SUPFAM" id="SSF55008">
    <property type="entry name" value="HMA, heavy metal-associated domain"/>
    <property type="match status" value="1"/>
</dbReference>
<dbReference type="InterPro" id="IPR036412">
    <property type="entry name" value="HAD-like_sf"/>
</dbReference>
<dbReference type="PANTHER" id="PTHR43520">
    <property type="entry name" value="ATP7, ISOFORM B"/>
    <property type="match status" value="1"/>
</dbReference>
<comment type="similarity">
    <text evidence="2 15">Belongs to the cation transport ATPase (P-type) (TC 3.A.3) family. Type IB subfamily.</text>
</comment>
<dbReference type="CDD" id="cd02079">
    <property type="entry name" value="P-type_ATPase_HM"/>
    <property type="match status" value="1"/>
</dbReference>
<dbReference type="Pfam" id="PF00403">
    <property type="entry name" value="HMA"/>
    <property type="match status" value="1"/>
</dbReference>
<dbReference type="NCBIfam" id="TIGR01511">
    <property type="entry name" value="ATPase-IB1_Cu"/>
    <property type="match status" value="1"/>
</dbReference>
<dbReference type="SUPFAM" id="SSF56784">
    <property type="entry name" value="HAD-like"/>
    <property type="match status" value="1"/>
</dbReference>
<evidence type="ECO:0000256" key="4">
    <source>
        <dbReference type="ARBA" id="ARBA00022475"/>
    </source>
</evidence>
<dbReference type="NCBIfam" id="TIGR01512">
    <property type="entry name" value="ATPase-IB2_Cd"/>
    <property type="match status" value="1"/>
</dbReference>
<feature type="transmembrane region" description="Helical" evidence="15">
    <location>
        <begin position="213"/>
        <end position="234"/>
    </location>
</feature>
<evidence type="ECO:0000256" key="3">
    <source>
        <dbReference type="ARBA" id="ARBA00022448"/>
    </source>
</evidence>
<dbReference type="InterPro" id="IPR008250">
    <property type="entry name" value="ATPase_P-typ_transduc_dom_A_sf"/>
</dbReference>
<feature type="transmembrane region" description="Helical" evidence="15">
    <location>
        <begin position="427"/>
        <end position="448"/>
    </location>
</feature>
<dbReference type="PANTHER" id="PTHR43520:SF5">
    <property type="entry name" value="CATION-TRANSPORTING P-TYPE ATPASE-RELATED"/>
    <property type="match status" value="1"/>
</dbReference>
<keyword evidence="8 15" id="KW-0547">Nucleotide-binding</keyword>
<dbReference type="GO" id="GO:0005886">
    <property type="term" value="C:plasma membrane"/>
    <property type="evidence" value="ECO:0007669"/>
    <property type="project" value="UniProtKB-SubCell"/>
</dbReference>
<organism evidence="17 18">
    <name type="scientific">Pseudomonas citronellolis</name>
    <dbReference type="NCBI Taxonomy" id="53408"/>
    <lineage>
        <taxon>Bacteria</taxon>
        <taxon>Pseudomonadati</taxon>
        <taxon>Pseudomonadota</taxon>
        <taxon>Gammaproteobacteria</taxon>
        <taxon>Pseudomonadales</taxon>
        <taxon>Pseudomonadaceae</taxon>
        <taxon>Pseudomonas</taxon>
    </lineage>
</organism>
<dbReference type="SUPFAM" id="SSF81665">
    <property type="entry name" value="Calcium ATPase, transmembrane domain M"/>
    <property type="match status" value="1"/>
</dbReference>
<dbReference type="FunFam" id="2.70.150.10:FF:000002">
    <property type="entry name" value="Copper-transporting ATPase 1, putative"/>
    <property type="match status" value="1"/>
</dbReference>
<evidence type="ECO:0000256" key="15">
    <source>
        <dbReference type="RuleBase" id="RU362081"/>
    </source>
</evidence>
<dbReference type="PRINTS" id="PR00119">
    <property type="entry name" value="CATATPASE"/>
</dbReference>
<reference evidence="17 18" key="1">
    <citation type="submission" date="2016-05" db="EMBL/GenBank/DDBJ databases">
        <title>Genome Sequence of Pseudomonas citronellolis Strain SJTE-3, an Estrogens and Persistent Organic Pollutants degradation strain.</title>
        <authorList>
            <person name="Liang R."/>
        </authorList>
    </citation>
    <scope>NUCLEOTIDE SEQUENCE [LARGE SCALE GENOMIC DNA]</scope>
    <source>
        <strain evidence="17 18">SJTE-3</strain>
    </source>
</reference>
<dbReference type="InterPro" id="IPR027256">
    <property type="entry name" value="P-typ_ATPase_IB"/>
</dbReference>
<dbReference type="InterPro" id="IPR023214">
    <property type="entry name" value="HAD_sf"/>
</dbReference>
<evidence type="ECO:0000256" key="2">
    <source>
        <dbReference type="ARBA" id="ARBA00006024"/>
    </source>
</evidence>
<dbReference type="GO" id="GO:0055070">
    <property type="term" value="P:copper ion homeostasis"/>
    <property type="evidence" value="ECO:0007669"/>
    <property type="project" value="TreeGrafter"/>
</dbReference>
<keyword evidence="7 15" id="KW-0479">Metal-binding</keyword>
<keyword evidence="14 15" id="KW-0472">Membrane</keyword>
<dbReference type="InterPro" id="IPR023299">
    <property type="entry name" value="ATPase_P-typ_cyto_dom_N"/>
</dbReference>
<protein>
    <submittedName>
        <fullName evidence="17">Carbonate dehydratase</fullName>
    </submittedName>
</protein>
<evidence type="ECO:0000256" key="8">
    <source>
        <dbReference type="ARBA" id="ARBA00022741"/>
    </source>
</evidence>
<evidence type="ECO:0000256" key="13">
    <source>
        <dbReference type="ARBA" id="ARBA00023065"/>
    </source>
</evidence>
<feature type="transmembrane region" description="Helical" evidence="15">
    <location>
        <begin position="246"/>
        <end position="268"/>
    </location>
</feature>
<dbReference type="Pfam" id="PF12156">
    <property type="entry name" value="ATPase-cat_bd"/>
    <property type="match status" value="1"/>
</dbReference>
<dbReference type="RefSeq" id="WP_064582848.1">
    <property type="nucleotide sequence ID" value="NZ_CP015878.1"/>
</dbReference>
<accession>A0A1A9KCK6</accession>
<dbReference type="InterPro" id="IPR023298">
    <property type="entry name" value="ATPase_P-typ_TM_dom_sf"/>
</dbReference>
<name>A0A1A9KCK6_9PSED</name>
<feature type="transmembrane region" description="Helical" evidence="15">
    <location>
        <begin position="274"/>
        <end position="292"/>
    </location>
</feature>
<dbReference type="Proteomes" id="UP000077748">
    <property type="component" value="Chromosome"/>
</dbReference>
<dbReference type="GO" id="GO:0016887">
    <property type="term" value="F:ATP hydrolysis activity"/>
    <property type="evidence" value="ECO:0007669"/>
    <property type="project" value="InterPro"/>
</dbReference>
<feature type="transmembrane region" description="Helical" evidence="15">
    <location>
        <begin position="454"/>
        <end position="478"/>
    </location>
</feature>
<evidence type="ECO:0000256" key="11">
    <source>
        <dbReference type="ARBA" id="ARBA00022967"/>
    </source>
</evidence>
<dbReference type="PROSITE" id="PS50846">
    <property type="entry name" value="HMA_2"/>
    <property type="match status" value="1"/>
</dbReference>
<keyword evidence="11" id="KW-1278">Translocase</keyword>
<dbReference type="Pfam" id="PF00702">
    <property type="entry name" value="Hydrolase"/>
    <property type="match status" value="1"/>
</dbReference>
<dbReference type="Gene3D" id="2.70.150.10">
    <property type="entry name" value="Calcium-transporting ATPase, cytoplasmic transduction domain A"/>
    <property type="match status" value="1"/>
</dbReference>
<keyword evidence="9 15" id="KW-0067">ATP-binding</keyword>
<dbReference type="GO" id="GO:0005507">
    <property type="term" value="F:copper ion binding"/>
    <property type="evidence" value="ECO:0007669"/>
    <property type="project" value="TreeGrafter"/>
</dbReference>
<evidence type="ECO:0000256" key="7">
    <source>
        <dbReference type="ARBA" id="ARBA00022723"/>
    </source>
</evidence>
<dbReference type="InterPro" id="IPR018303">
    <property type="entry name" value="ATPase_P-typ_P_site"/>
</dbReference>
<dbReference type="SUPFAM" id="SSF81653">
    <property type="entry name" value="Calcium ATPase, transduction domain A"/>
    <property type="match status" value="1"/>
</dbReference>
<dbReference type="Gene3D" id="3.40.50.1000">
    <property type="entry name" value="HAD superfamily/HAD-like"/>
    <property type="match status" value="1"/>
</dbReference>
<dbReference type="NCBIfam" id="TIGR01525">
    <property type="entry name" value="ATPase-IB_hvy"/>
    <property type="match status" value="1"/>
</dbReference>
<dbReference type="CDD" id="cd00371">
    <property type="entry name" value="HMA"/>
    <property type="match status" value="1"/>
</dbReference>
<evidence type="ECO:0000259" key="16">
    <source>
        <dbReference type="PROSITE" id="PS50846"/>
    </source>
</evidence>
<dbReference type="NCBIfam" id="TIGR01494">
    <property type="entry name" value="ATPase_P-type"/>
    <property type="match status" value="1"/>
</dbReference>
<sequence>MSAPLPCYHCALPVPPGSRFTARVLGETREFCCPGCQAVAEAIVAGGLEGYYRHRTESAANPEALPAQLGDELALLDRPDVQQPFVQHQGELAETTLILEGISCAACGWLIEKHLRQMPAVAEAGLNLSNHRLHVRWADGQLPLSGLLAELRRIGYAAHPYRPDKAAEQLAEENRRSLRQLGVAGMLWFQAMMATMATWPEFNIDLSAEMHEILRWVAMFLTTPIVFYSCQPFFRGALRDLRTRHLTMDVSVSLAIGGAYLAGIWTAITGKGDLYFDAVGMFALFLLAGRYLERRARERTAAATAQLVNLLPASCLRLDEAGNSQRILLSELRIGDRVLVPPGAVLPADGLILAGQSSVDESLLTGEYLPQPRQAGDSVTGGTLNVEGPLTLQVQALGDDSRLSAIVRLLERAQADKPRLAQLADSAAQWFLLVLLALAAVVGLFWWQHDASRAFWVVLSMLVATCPCALSLATPTALTAATGSLHKLGLLLTRGHVLEGLKRIDTVIFDKTGTLTEGRLTLRAVQPLGELDGERCLALAAALENRSEHPIARAFGRAPQPAEAVESHPGLGLEGVVDGQRLRIGQAAFVCALSGQPAPTMPNEHGQWLLLGDARGPLAWLVLDDRLRDDAPALLQACRERGWRTLLLSGDSSPMVQSVAAELGIDEVHGGLRPDDKLAILRQLHGEGRHVLMLGDGVNDVPVLAAADISVAMGSATDLAKTSADAVLLSNRLDSLVQAFVLARRTRRVIVENLVWAGLYNGLMLPFAALGWITPAWAAIGMSVSSLTVVLNALRLTRVRALPAAPEAAPLALPLAAH</sequence>
<feature type="transmembrane region" description="Helical" evidence="15">
    <location>
        <begin position="776"/>
        <end position="794"/>
    </location>
</feature>
<dbReference type="InterPro" id="IPR021993">
    <property type="entry name" value="ATPase-cat-bd"/>
</dbReference>
<dbReference type="Gene3D" id="3.30.70.100">
    <property type="match status" value="1"/>
</dbReference>
<dbReference type="PROSITE" id="PS00154">
    <property type="entry name" value="ATPASE_E1_E2"/>
    <property type="match status" value="1"/>
</dbReference>
<evidence type="ECO:0000256" key="9">
    <source>
        <dbReference type="ARBA" id="ARBA00022840"/>
    </source>
</evidence>
<keyword evidence="12 15" id="KW-1133">Transmembrane helix</keyword>
<evidence type="ECO:0000256" key="5">
    <source>
        <dbReference type="ARBA" id="ARBA00022553"/>
    </source>
</evidence>
<feature type="domain" description="HMA" evidence="16">
    <location>
        <begin position="93"/>
        <end position="159"/>
    </location>
</feature>
<dbReference type="AlphaFoldDB" id="A0A1A9KCK6"/>
<dbReference type="GO" id="GO:0005524">
    <property type="term" value="F:ATP binding"/>
    <property type="evidence" value="ECO:0007669"/>
    <property type="project" value="UniProtKB-UniRule"/>
</dbReference>
<keyword evidence="6 15" id="KW-0812">Transmembrane</keyword>
<dbReference type="GO" id="GO:0043682">
    <property type="term" value="F:P-type divalent copper transporter activity"/>
    <property type="evidence" value="ECO:0007669"/>
    <property type="project" value="TreeGrafter"/>
</dbReference>